<evidence type="ECO:0000259" key="1">
    <source>
        <dbReference type="Pfam" id="PF04782"/>
    </source>
</evidence>
<gene>
    <name evidence="2" type="ORF">C1H46_017551</name>
</gene>
<accession>A0A540MEH1</accession>
<dbReference type="EMBL" id="VIEB01000285">
    <property type="protein sequence ID" value="TQD96819.1"/>
    <property type="molecule type" value="Genomic_DNA"/>
</dbReference>
<name>A0A540MEH1_MALBA</name>
<comment type="caution">
    <text evidence="2">The sequence shown here is derived from an EMBL/GenBank/DDBJ whole genome shotgun (WGS) entry which is preliminary data.</text>
</comment>
<proteinExistence type="predicted"/>
<dbReference type="AlphaFoldDB" id="A0A540MEH1"/>
<dbReference type="InterPro" id="IPR006867">
    <property type="entry name" value="DUF632"/>
</dbReference>
<protein>
    <recommendedName>
        <fullName evidence="1">DUF632 domain-containing protein</fullName>
    </recommendedName>
</protein>
<dbReference type="Proteomes" id="UP000315295">
    <property type="component" value="Unassembled WGS sequence"/>
</dbReference>
<evidence type="ECO:0000313" key="3">
    <source>
        <dbReference type="Proteomes" id="UP000315295"/>
    </source>
</evidence>
<sequence>MMVSRNAKDLVEIIKELDEYFLKDADAGRMLSLLLEVPRFSYSQTKGDLVGAEELFYEVRGGNYNALEGAELKGE</sequence>
<dbReference type="Pfam" id="PF04782">
    <property type="entry name" value="DUF632"/>
    <property type="match status" value="1"/>
</dbReference>
<organism evidence="2 3">
    <name type="scientific">Malus baccata</name>
    <name type="common">Siberian crab apple</name>
    <name type="synonym">Pyrus baccata</name>
    <dbReference type="NCBI Taxonomy" id="106549"/>
    <lineage>
        <taxon>Eukaryota</taxon>
        <taxon>Viridiplantae</taxon>
        <taxon>Streptophyta</taxon>
        <taxon>Embryophyta</taxon>
        <taxon>Tracheophyta</taxon>
        <taxon>Spermatophyta</taxon>
        <taxon>Magnoliopsida</taxon>
        <taxon>eudicotyledons</taxon>
        <taxon>Gunneridae</taxon>
        <taxon>Pentapetalae</taxon>
        <taxon>rosids</taxon>
        <taxon>fabids</taxon>
        <taxon>Rosales</taxon>
        <taxon>Rosaceae</taxon>
        <taxon>Amygdaloideae</taxon>
        <taxon>Maleae</taxon>
        <taxon>Malus</taxon>
    </lineage>
</organism>
<evidence type="ECO:0000313" key="2">
    <source>
        <dbReference type="EMBL" id="TQD96819.1"/>
    </source>
</evidence>
<feature type="domain" description="DUF632" evidence="1">
    <location>
        <begin position="10"/>
        <end position="46"/>
    </location>
</feature>
<reference evidence="2 3" key="1">
    <citation type="journal article" date="2019" name="G3 (Bethesda)">
        <title>Sequencing of a Wild Apple (Malus baccata) Genome Unravels the Differences Between Cultivated and Wild Apple Species Regarding Disease Resistance and Cold Tolerance.</title>
        <authorList>
            <person name="Chen X."/>
        </authorList>
    </citation>
    <scope>NUCLEOTIDE SEQUENCE [LARGE SCALE GENOMIC DNA]</scope>
    <source>
        <strain evidence="3">cv. Shandingzi</strain>
        <tissue evidence="2">Leaves</tissue>
    </source>
</reference>
<keyword evidence="3" id="KW-1185">Reference proteome</keyword>
<dbReference type="STRING" id="106549.A0A540MEH1"/>